<evidence type="ECO:0000313" key="7">
    <source>
        <dbReference type="Proteomes" id="UP000033434"/>
    </source>
</evidence>
<evidence type="ECO:0000259" key="5">
    <source>
        <dbReference type="Pfam" id="PF13847"/>
    </source>
</evidence>
<name>A0A0F6ABY5_9GAMM</name>
<organism evidence="6 7">
    <name type="scientific">Pseudoalteromonas luteoviolacea S4054</name>
    <dbReference type="NCBI Taxonomy" id="1129367"/>
    <lineage>
        <taxon>Bacteria</taxon>
        <taxon>Pseudomonadati</taxon>
        <taxon>Pseudomonadota</taxon>
        <taxon>Gammaproteobacteria</taxon>
        <taxon>Alteromonadales</taxon>
        <taxon>Pseudoalteromonadaceae</taxon>
        <taxon>Pseudoalteromonas</taxon>
    </lineage>
</organism>
<dbReference type="RefSeq" id="WP_046356000.1">
    <property type="nucleotide sequence ID" value="NZ_AUXW01000142.1"/>
</dbReference>
<keyword evidence="2" id="KW-0489">Methyltransferase</keyword>
<dbReference type="PANTHER" id="PTHR44307">
    <property type="entry name" value="PHOSPHOETHANOLAMINE METHYLTRANSFERASE"/>
    <property type="match status" value="1"/>
</dbReference>
<dbReference type="PANTHER" id="PTHR44307:SF2">
    <property type="entry name" value="PHOSPHOETHANOLAMINE METHYLTRANSFERASE ISOFORM X1"/>
    <property type="match status" value="1"/>
</dbReference>
<evidence type="ECO:0000256" key="1">
    <source>
        <dbReference type="ARBA" id="ARBA00005189"/>
    </source>
</evidence>
<dbReference type="GO" id="GO:0032259">
    <property type="term" value="P:methylation"/>
    <property type="evidence" value="ECO:0007669"/>
    <property type="project" value="UniProtKB-KW"/>
</dbReference>
<dbReference type="Proteomes" id="UP000033434">
    <property type="component" value="Unassembled WGS sequence"/>
</dbReference>
<sequence length="264" mass="29459">MSTPCCSAEKPQFNEKIQAIHDFYTSAAKDAGPYATGNAKFSPSGPTDKIIELANELKSEVVLDLGCGMGGSAIRVSEEVRSSTKVVGIDFVAEMIEKANATLAEAEQSIQDKTSFYVNDVHSAPYFDSTFDLIFSECVLNLTDNRMEVISNAYRMLQKGGYFIYTDFVSFADTPDSIKENLKLVSGCRAGSVPLSQNISELESIGFEHLEIFNFTDDKNKRYEELRAESETMRSEWDKFVAEHPETAEFLENKIGYYVIMAKK</sequence>
<evidence type="ECO:0000313" key="6">
    <source>
        <dbReference type="EMBL" id="KKE83695.1"/>
    </source>
</evidence>
<dbReference type="CDD" id="cd02440">
    <property type="entry name" value="AdoMet_MTases"/>
    <property type="match status" value="1"/>
</dbReference>
<evidence type="ECO:0000256" key="2">
    <source>
        <dbReference type="ARBA" id="ARBA00022603"/>
    </source>
</evidence>
<reference evidence="6 7" key="1">
    <citation type="journal article" date="2015" name="BMC Genomics">
        <title>Genome mining reveals unlocked bioactive potential of marine Gram-negative bacteria.</title>
        <authorList>
            <person name="Machado H."/>
            <person name="Sonnenschein E.C."/>
            <person name="Melchiorsen J."/>
            <person name="Gram L."/>
        </authorList>
    </citation>
    <scope>NUCLEOTIDE SEQUENCE [LARGE SCALE GENOMIC DNA]</scope>
    <source>
        <strain evidence="6 7">S4054</strain>
    </source>
</reference>
<accession>A0A0F6ABY5</accession>
<proteinExistence type="predicted"/>
<gene>
    <name evidence="6" type="ORF">N479_12780</name>
</gene>
<comment type="pathway">
    <text evidence="4">Phospholipid metabolism.</text>
</comment>
<comment type="pathway">
    <text evidence="1">Lipid metabolism.</text>
</comment>
<comment type="caution">
    <text evidence="6">The sequence shown here is derived from an EMBL/GenBank/DDBJ whole genome shotgun (WGS) entry which is preliminary data.</text>
</comment>
<dbReference type="PATRIC" id="fig|1129367.4.peg.2347"/>
<protein>
    <recommendedName>
        <fullName evidence="5">Methyltransferase domain-containing protein</fullName>
    </recommendedName>
</protein>
<dbReference type="InterPro" id="IPR025714">
    <property type="entry name" value="Methyltranfer_dom"/>
</dbReference>
<dbReference type="GO" id="GO:0008168">
    <property type="term" value="F:methyltransferase activity"/>
    <property type="evidence" value="ECO:0007669"/>
    <property type="project" value="UniProtKB-KW"/>
</dbReference>
<dbReference type="EMBL" id="AUXW01000142">
    <property type="protein sequence ID" value="KKE83695.1"/>
    <property type="molecule type" value="Genomic_DNA"/>
</dbReference>
<evidence type="ECO:0000256" key="3">
    <source>
        <dbReference type="ARBA" id="ARBA00022679"/>
    </source>
</evidence>
<dbReference type="InterPro" id="IPR029063">
    <property type="entry name" value="SAM-dependent_MTases_sf"/>
</dbReference>
<evidence type="ECO:0000256" key="4">
    <source>
        <dbReference type="ARBA" id="ARBA00025707"/>
    </source>
</evidence>
<dbReference type="NCBIfam" id="NF040539">
    <property type="entry name" value="AST_met_ArsM_2"/>
    <property type="match status" value="1"/>
</dbReference>
<dbReference type="AlphaFoldDB" id="A0A0F6ABY5"/>
<dbReference type="Pfam" id="PF13847">
    <property type="entry name" value="Methyltransf_31"/>
    <property type="match status" value="1"/>
</dbReference>
<dbReference type="Gene3D" id="3.40.50.150">
    <property type="entry name" value="Vaccinia Virus protein VP39"/>
    <property type="match status" value="1"/>
</dbReference>
<dbReference type="SUPFAM" id="SSF53335">
    <property type="entry name" value="S-adenosyl-L-methionine-dependent methyltransferases"/>
    <property type="match status" value="1"/>
</dbReference>
<keyword evidence="3" id="KW-0808">Transferase</keyword>
<feature type="domain" description="Methyltransferase" evidence="5">
    <location>
        <begin position="58"/>
        <end position="205"/>
    </location>
</feature>